<dbReference type="GO" id="GO:0022857">
    <property type="term" value="F:transmembrane transporter activity"/>
    <property type="evidence" value="ECO:0007669"/>
    <property type="project" value="InterPro"/>
</dbReference>
<name>A0A176VIS2_MARPO</name>
<feature type="transmembrane region" description="Helical" evidence="6">
    <location>
        <begin position="116"/>
        <end position="136"/>
    </location>
</feature>
<comment type="caution">
    <text evidence="7">The sequence shown here is derived from an EMBL/GenBank/DDBJ whole genome shotgun (WGS) entry which is preliminary data.</text>
</comment>
<feature type="transmembrane region" description="Helical" evidence="6">
    <location>
        <begin position="219"/>
        <end position="239"/>
    </location>
</feature>
<feature type="transmembrane region" description="Helical" evidence="6">
    <location>
        <begin position="189"/>
        <end position="207"/>
    </location>
</feature>
<comment type="similarity">
    <text evidence="2">Belongs to the major facilitator superfamily. Proton-dependent oligopeptide transporter (POT/PTR) (TC 2.A.17) family.</text>
</comment>
<gene>
    <name evidence="7" type="ORF">AXG93_2964s1160</name>
</gene>
<feature type="transmembrane region" description="Helical" evidence="6">
    <location>
        <begin position="290"/>
        <end position="309"/>
    </location>
</feature>
<keyword evidence="8" id="KW-1185">Reference proteome</keyword>
<dbReference type="Proteomes" id="UP000077202">
    <property type="component" value="Unassembled WGS sequence"/>
</dbReference>
<feature type="transmembrane region" description="Helical" evidence="6">
    <location>
        <begin position="30"/>
        <end position="52"/>
    </location>
</feature>
<dbReference type="InterPro" id="IPR036259">
    <property type="entry name" value="MFS_trans_sf"/>
</dbReference>
<feature type="transmembrane region" description="Helical" evidence="6">
    <location>
        <begin position="412"/>
        <end position="436"/>
    </location>
</feature>
<evidence type="ECO:0000256" key="4">
    <source>
        <dbReference type="ARBA" id="ARBA00022989"/>
    </source>
</evidence>
<dbReference type="PANTHER" id="PTHR11654">
    <property type="entry name" value="OLIGOPEPTIDE TRANSPORTER-RELATED"/>
    <property type="match status" value="1"/>
</dbReference>
<protein>
    <submittedName>
        <fullName evidence="7">Uncharacterized protein</fullName>
    </submittedName>
</protein>
<keyword evidence="3 6" id="KW-0812">Transmembrane</keyword>
<dbReference type="Pfam" id="PF00854">
    <property type="entry name" value="PTR2"/>
    <property type="match status" value="2"/>
</dbReference>
<feature type="transmembrane region" description="Helical" evidence="6">
    <location>
        <begin position="341"/>
        <end position="362"/>
    </location>
</feature>
<dbReference type="InterPro" id="IPR000109">
    <property type="entry name" value="POT_fam"/>
</dbReference>
<accession>A0A176VIS2</accession>
<dbReference type="Gene3D" id="1.20.1250.20">
    <property type="entry name" value="MFS general substrate transporter like domains"/>
    <property type="match status" value="1"/>
</dbReference>
<evidence type="ECO:0000256" key="3">
    <source>
        <dbReference type="ARBA" id="ARBA00022692"/>
    </source>
</evidence>
<evidence type="ECO:0000256" key="1">
    <source>
        <dbReference type="ARBA" id="ARBA00004141"/>
    </source>
</evidence>
<feature type="transmembrane region" description="Helical" evidence="6">
    <location>
        <begin position="448"/>
        <end position="470"/>
    </location>
</feature>
<feature type="transmembrane region" description="Helical" evidence="6">
    <location>
        <begin position="90"/>
        <end position="110"/>
    </location>
</feature>
<dbReference type="SUPFAM" id="SSF103473">
    <property type="entry name" value="MFS general substrate transporter"/>
    <property type="match status" value="1"/>
</dbReference>
<comment type="subcellular location">
    <subcellularLocation>
        <location evidence="1">Membrane</location>
        <topology evidence="1">Multi-pass membrane protein</topology>
    </subcellularLocation>
</comment>
<keyword evidence="4 6" id="KW-1133">Transmembrane helix</keyword>
<evidence type="ECO:0000313" key="7">
    <source>
        <dbReference type="EMBL" id="OAE20839.1"/>
    </source>
</evidence>
<feature type="transmembrane region" description="Helical" evidence="6">
    <location>
        <begin position="374"/>
        <end position="392"/>
    </location>
</feature>
<proteinExistence type="inferred from homology"/>
<feature type="transmembrane region" description="Helical" evidence="6">
    <location>
        <begin position="482"/>
        <end position="503"/>
    </location>
</feature>
<feature type="transmembrane region" description="Helical" evidence="6">
    <location>
        <begin position="64"/>
        <end position="83"/>
    </location>
</feature>
<evidence type="ECO:0000256" key="6">
    <source>
        <dbReference type="SAM" id="Phobius"/>
    </source>
</evidence>
<dbReference type="AlphaFoldDB" id="A0A176VIS2"/>
<organism evidence="7 8">
    <name type="scientific">Marchantia polymorpha subsp. ruderalis</name>
    <dbReference type="NCBI Taxonomy" id="1480154"/>
    <lineage>
        <taxon>Eukaryota</taxon>
        <taxon>Viridiplantae</taxon>
        <taxon>Streptophyta</taxon>
        <taxon>Embryophyta</taxon>
        <taxon>Marchantiophyta</taxon>
        <taxon>Marchantiopsida</taxon>
        <taxon>Marchantiidae</taxon>
        <taxon>Marchantiales</taxon>
        <taxon>Marchantiaceae</taxon>
        <taxon>Marchantia</taxon>
    </lineage>
</organism>
<reference evidence="7" key="1">
    <citation type="submission" date="2016-03" db="EMBL/GenBank/DDBJ databases">
        <title>Mechanisms controlling the formation of the plant cell surface in tip-growing cells are functionally conserved among land plants.</title>
        <authorList>
            <person name="Honkanen S."/>
            <person name="Jones V.A."/>
            <person name="Morieri G."/>
            <person name="Champion C."/>
            <person name="Hetherington A.J."/>
            <person name="Kelly S."/>
            <person name="Saint-Marcoux D."/>
            <person name="Proust H."/>
            <person name="Prescott H."/>
            <person name="Dolan L."/>
        </authorList>
    </citation>
    <scope>NUCLEOTIDE SEQUENCE [LARGE SCALE GENOMIC DNA]</scope>
    <source>
        <tissue evidence="7">Whole gametophyte</tissue>
    </source>
</reference>
<dbReference type="GO" id="GO:0016020">
    <property type="term" value="C:membrane"/>
    <property type="evidence" value="ECO:0007669"/>
    <property type="project" value="UniProtKB-SubCell"/>
</dbReference>
<evidence type="ECO:0000256" key="5">
    <source>
        <dbReference type="ARBA" id="ARBA00023136"/>
    </source>
</evidence>
<evidence type="ECO:0000313" key="8">
    <source>
        <dbReference type="Proteomes" id="UP000077202"/>
    </source>
</evidence>
<keyword evidence="5 6" id="KW-0472">Membrane</keyword>
<sequence>MAREKEELKPLMEHKPPKLMLEDRFVKYNLLYEFADACAHKAVATVLAIFFLEGLLFSENASAQLVHLFIYCSYGSGITGSLVSHGFLGVYLSTFLFASMQIGGYLLLVLTALPQFSAFSFLLFAGLLLASVGFGANKTCFVTYGCQQVKESVERRRRGRRELEYGGWSGDKELDLTSSSEERIASQRYLTTIMMGSQAGYIFSTFFTPIIRVKGAGSYFYVFLLPLVSKTVGTLAFWLGRDDVDSEGSSSIKQGDKSCQESVGEHTKLIDGGLAKAEDCPTRTWDEYKALLSALIVLLPLIVYAALAAQGGSTWVFQARRMNGQLPWLGDWTIPPDQMPVIGQVLTILFMPLFEMVVYPFCDKYIVNLTSLRKLVLALLTISTAFTVSGILEMVIDSDLRKNGAEQADISIFWQVPPFALMAASDTLFLVSIAHFTYHEAPDSMKSAVSGVMHTIIAFGNLITISVIGALGQDAPKFEECFVFAAIGFVAALILAGLGYCYVPRLTRESRKQNLYDKL</sequence>
<dbReference type="EMBL" id="LVLJ01003580">
    <property type="protein sequence ID" value="OAE20839.1"/>
    <property type="molecule type" value="Genomic_DNA"/>
</dbReference>
<evidence type="ECO:0000256" key="2">
    <source>
        <dbReference type="ARBA" id="ARBA00005982"/>
    </source>
</evidence>